<protein>
    <submittedName>
        <fullName evidence="5">Putative glycosyl hydrolase</fullName>
    </submittedName>
</protein>
<dbReference type="RefSeq" id="WP_163759450.1">
    <property type="nucleotide sequence ID" value="NZ_BLKW01000004.1"/>
</dbReference>
<dbReference type="InterPro" id="IPR037018">
    <property type="entry name" value="GH65_N"/>
</dbReference>
<dbReference type="InterPro" id="IPR012341">
    <property type="entry name" value="6hp_glycosidase-like_sf"/>
</dbReference>
<dbReference type="InterPro" id="IPR005194">
    <property type="entry name" value="Glyco_hydro_65_C"/>
</dbReference>
<dbReference type="NCBIfam" id="TIGR01484">
    <property type="entry name" value="HAD-SF-IIB"/>
    <property type="match status" value="1"/>
</dbReference>
<dbReference type="Gene3D" id="3.40.50.1000">
    <property type="entry name" value="HAD superfamily/HAD-like"/>
    <property type="match status" value="2"/>
</dbReference>
<evidence type="ECO:0000313" key="5">
    <source>
        <dbReference type="EMBL" id="GFG76273.1"/>
    </source>
</evidence>
<dbReference type="GO" id="GO:0016791">
    <property type="term" value="F:phosphatase activity"/>
    <property type="evidence" value="ECO:0007669"/>
    <property type="project" value="UniProtKB-ARBA"/>
</dbReference>
<dbReference type="Proteomes" id="UP000465361">
    <property type="component" value="Unassembled WGS sequence"/>
</dbReference>
<dbReference type="InterPro" id="IPR023214">
    <property type="entry name" value="HAD_sf"/>
</dbReference>
<dbReference type="GO" id="GO:0030246">
    <property type="term" value="F:carbohydrate binding"/>
    <property type="evidence" value="ECO:0007669"/>
    <property type="project" value="InterPro"/>
</dbReference>
<dbReference type="SUPFAM" id="SSF74650">
    <property type="entry name" value="Galactose mutarotase-like"/>
    <property type="match status" value="1"/>
</dbReference>
<keyword evidence="5" id="KW-0378">Hydrolase</keyword>
<accession>A0A7I9Y317</accession>
<sequence length="1220" mass="134056">MTVTIDPRHYDAVIFEIDGVVADTARVGAPVFDSAVALLGAVHDAGLRTGAVASGGNCTGLAAAGIGDIVTVCVDLGRPGEPDPADMLEVARQLDVWPSRCVLIAASESVVRAGRDGGFALVIGVDRSGHDGELRRSGADVVVADLAGVIVHSGHRRMSTLPDALQSYAQIAAAVAARRPAVLLDFDGTLSAIVDDPGSAALVGGAATALKALAAQCAVAVVSGRDLADLTPRVGLTGIWYAGSHGFELTAPDGTHHHQASAETAVGVLERAAAELRDRLALLDGVRLEHKRYAVAVHYRNAAPGAVREAIVTAHTIAQRSGLRVTNGRKVIELQPSILWDKGKALRWIVQRIAGSEPVLPIYIGDDLTDEDAFDAVRYDGVGIVVRHGEEKDRPSAARFSLDGPDAVRAFIEHLARQITADRDESANPWTLSFGGYDPRDEPLREALCTVGNGCFATRGCAPESTAGGVHYPGTYAAGVYNRLTDHIAGSTVTNESLVNLPNWLPVTFRIDTGPWFDIDAVELLSYSQTLDLRRAVLTRQFRFRDAAGRTTAVTQRRFVAMHLPHVAALETTVTAENWSGTLEFRSAIHGDVENRLVERYRELSSRHLEVTRLCELSSEAVLLEAATVQSRIPVAVAARHTLWRDQTPVPAGHRLVQHVARIGHDIAVDLAVGQSITLEKVATVVAGRNPAVSEPAEEAARQLRGLGRIAELLRGHLLIWAHLWERFNITIDEKPDELRIVRLHLLHLLQTLSPNTAELDVGVPARGLHGEAYRGHIFWDELFVFPVLNVHLPTVTRSLLQYRYRRLPQARRAAREAGHIGAMFPWQSGSDGREESPQFHLNPRSGRWNPDPSARAHHSGLAVAYNVWQYYQVTGDVDYLVDYGAEMLTEIARFWVSLASLDTARGRYVIRGVIGPDEFHSGYPGRIYDGIDNNAYTNVMAVWAIVRAMEAFELLPLSDRLDLVERLGVDSSEFDLWDDVSRRMFVPFHDGVISQFEGYEQLAELDWDGYRKRYGNIQRLDRILEAENDDVNNYKAAKQADVLMLFYLLSSDELRELFDRLGYRFAPDQIPKTIDYYRSRTSHGSTLSAIVHSWVSARGDRDRALKYFQQLLLSDIADVQGGTTFEGIHLAAMAGSVDLLQRCFTGLEFRADRIVLNPLWPETLGTLTFPLRYRGHRLHVQVSGRQAKVTSDSEQTNAIDIEYGGRVHSLMPGCTIEFG</sequence>
<name>A0A7I9Y317_9MYCO</name>
<dbReference type="InterPro" id="IPR011013">
    <property type="entry name" value="Gal_mutarotase_sf_dom"/>
</dbReference>
<dbReference type="Pfam" id="PF03632">
    <property type="entry name" value="Glyco_hydro_65m"/>
    <property type="match status" value="1"/>
</dbReference>
<dbReference type="GO" id="GO:0004553">
    <property type="term" value="F:hydrolase activity, hydrolyzing O-glycosyl compounds"/>
    <property type="evidence" value="ECO:0007669"/>
    <property type="project" value="TreeGrafter"/>
</dbReference>
<keyword evidence="1" id="KW-0326">Glycosidase</keyword>
<dbReference type="SUPFAM" id="SSF56784">
    <property type="entry name" value="HAD-like"/>
    <property type="match status" value="2"/>
</dbReference>
<gene>
    <name evidence="5" type="ORF">MBOT_36380</name>
</gene>
<dbReference type="GO" id="GO:0016757">
    <property type="term" value="F:glycosyltransferase activity"/>
    <property type="evidence" value="ECO:0007669"/>
    <property type="project" value="UniProtKB-ARBA"/>
</dbReference>
<dbReference type="SUPFAM" id="SSF48208">
    <property type="entry name" value="Six-hairpin glycosidases"/>
    <property type="match status" value="1"/>
</dbReference>
<dbReference type="NCBIfam" id="TIGR00685">
    <property type="entry name" value="T6PP"/>
    <property type="match status" value="1"/>
</dbReference>
<dbReference type="Pfam" id="PF02358">
    <property type="entry name" value="Trehalose_PPase"/>
    <property type="match status" value="1"/>
</dbReference>
<dbReference type="InterPro" id="IPR003337">
    <property type="entry name" value="Trehalose_PPase"/>
</dbReference>
<dbReference type="InterPro" id="IPR005196">
    <property type="entry name" value="Glyco_hydro_65_N"/>
</dbReference>
<dbReference type="Gene3D" id="2.60.420.10">
    <property type="entry name" value="Maltose phosphorylase, domain 3"/>
    <property type="match status" value="1"/>
</dbReference>
<dbReference type="InterPro" id="IPR008928">
    <property type="entry name" value="6-hairpin_glycosidase_sf"/>
</dbReference>
<dbReference type="InterPro" id="IPR036412">
    <property type="entry name" value="HAD-like_sf"/>
</dbReference>
<dbReference type="InterPro" id="IPR006379">
    <property type="entry name" value="HAD-SF_hydro_IIB"/>
</dbReference>
<dbReference type="CDD" id="cd01627">
    <property type="entry name" value="HAD_TPP"/>
    <property type="match status" value="1"/>
</dbReference>
<dbReference type="Gene3D" id="3.30.70.1020">
    <property type="entry name" value="Trehalose-6-phosphate phosphatase related protein, domain 2"/>
    <property type="match status" value="1"/>
</dbReference>
<evidence type="ECO:0000313" key="6">
    <source>
        <dbReference type="Proteomes" id="UP000465361"/>
    </source>
</evidence>
<dbReference type="InterPro" id="IPR005195">
    <property type="entry name" value="Glyco_hydro_65_M"/>
</dbReference>
<dbReference type="FunFam" id="1.50.10.10:FF:000053">
    <property type="entry name" value="Putative glycosyl hydrolase"/>
    <property type="match status" value="1"/>
</dbReference>
<dbReference type="Gene3D" id="2.70.98.40">
    <property type="entry name" value="Glycoside hydrolase, family 65, N-terminal domain"/>
    <property type="match status" value="1"/>
</dbReference>
<dbReference type="EMBL" id="BLKW01000004">
    <property type="protein sequence ID" value="GFG76273.1"/>
    <property type="molecule type" value="Genomic_DNA"/>
</dbReference>
<dbReference type="Gene3D" id="1.50.10.10">
    <property type="match status" value="1"/>
</dbReference>
<proteinExistence type="predicted"/>
<evidence type="ECO:0000259" key="2">
    <source>
        <dbReference type="Pfam" id="PF03632"/>
    </source>
</evidence>
<feature type="domain" description="Glycoside hydrolase family 65 C-terminal" evidence="3">
    <location>
        <begin position="1148"/>
        <end position="1211"/>
    </location>
</feature>
<feature type="domain" description="Glycoside hydrolase family 65 central catalytic" evidence="2">
    <location>
        <begin position="743"/>
        <end position="1138"/>
    </location>
</feature>
<evidence type="ECO:0000259" key="3">
    <source>
        <dbReference type="Pfam" id="PF03633"/>
    </source>
</evidence>
<dbReference type="PANTHER" id="PTHR11051:SF8">
    <property type="entry name" value="PROTEIN-GLUCOSYLGALACTOSYLHYDROXYLYSINE GLUCOSIDASE"/>
    <property type="match status" value="1"/>
</dbReference>
<dbReference type="Pfam" id="PF03633">
    <property type="entry name" value="Glyco_hydro_65C"/>
    <property type="match status" value="1"/>
</dbReference>
<keyword evidence="6" id="KW-1185">Reference proteome</keyword>
<evidence type="ECO:0000256" key="1">
    <source>
        <dbReference type="ARBA" id="ARBA00023295"/>
    </source>
</evidence>
<feature type="domain" description="Glycoside hydrolase family 65 N-terminal" evidence="4">
    <location>
        <begin position="436"/>
        <end position="687"/>
    </location>
</feature>
<evidence type="ECO:0000259" key="4">
    <source>
        <dbReference type="Pfam" id="PF03636"/>
    </source>
</evidence>
<organism evidence="5 6">
    <name type="scientific">Mycobacterium botniense</name>
    <dbReference type="NCBI Taxonomy" id="84962"/>
    <lineage>
        <taxon>Bacteria</taxon>
        <taxon>Bacillati</taxon>
        <taxon>Actinomycetota</taxon>
        <taxon>Actinomycetes</taxon>
        <taxon>Mycobacteriales</taxon>
        <taxon>Mycobacteriaceae</taxon>
        <taxon>Mycobacterium</taxon>
    </lineage>
</organism>
<reference evidence="5 6" key="1">
    <citation type="journal article" date="2019" name="Emerg. Microbes Infect.">
        <title>Comprehensive subspecies identification of 175 nontuberculous mycobacteria species based on 7547 genomic profiles.</title>
        <authorList>
            <person name="Matsumoto Y."/>
            <person name="Kinjo T."/>
            <person name="Motooka D."/>
            <person name="Nabeya D."/>
            <person name="Jung N."/>
            <person name="Uechi K."/>
            <person name="Horii T."/>
            <person name="Iida T."/>
            <person name="Fujita J."/>
            <person name="Nakamura S."/>
        </authorList>
    </citation>
    <scope>NUCLEOTIDE SEQUENCE [LARGE SCALE GENOMIC DNA]</scope>
    <source>
        <strain evidence="5 6">JCM 17322</strain>
    </source>
</reference>
<dbReference type="GO" id="GO:0005992">
    <property type="term" value="P:trehalose biosynthetic process"/>
    <property type="evidence" value="ECO:0007669"/>
    <property type="project" value="InterPro"/>
</dbReference>
<comment type="caution">
    <text evidence="5">The sequence shown here is derived from an EMBL/GenBank/DDBJ whole genome shotgun (WGS) entry which is preliminary data.</text>
</comment>
<dbReference type="PANTHER" id="PTHR11051">
    <property type="entry name" value="GLYCOSYL HYDROLASE-RELATED"/>
    <property type="match status" value="1"/>
</dbReference>
<dbReference type="AlphaFoldDB" id="A0A7I9Y317"/>
<dbReference type="Pfam" id="PF03636">
    <property type="entry name" value="Glyco_hydro_65N"/>
    <property type="match status" value="1"/>
</dbReference>